<name>A0AAV5IS46_9ROSI</name>
<keyword evidence="3" id="KW-1185">Reference proteome</keyword>
<organism evidence="2 3">
    <name type="scientific">Rubroshorea leprosula</name>
    <dbReference type="NCBI Taxonomy" id="152421"/>
    <lineage>
        <taxon>Eukaryota</taxon>
        <taxon>Viridiplantae</taxon>
        <taxon>Streptophyta</taxon>
        <taxon>Embryophyta</taxon>
        <taxon>Tracheophyta</taxon>
        <taxon>Spermatophyta</taxon>
        <taxon>Magnoliopsida</taxon>
        <taxon>eudicotyledons</taxon>
        <taxon>Gunneridae</taxon>
        <taxon>Pentapetalae</taxon>
        <taxon>rosids</taxon>
        <taxon>malvids</taxon>
        <taxon>Malvales</taxon>
        <taxon>Dipterocarpaceae</taxon>
        <taxon>Rubroshorea</taxon>
    </lineage>
</organism>
<gene>
    <name evidence="2" type="ORF">SLEP1_g14202</name>
</gene>
<comment type="caution">
    <text evidence="2">The sequence shown here is derived from an EMBL/GenBank/DDBJ whole genome shotgun (WGS) entry which is preliminary data.</text>
</comment>
<reference evidence="2 3" key="1">
    <citation type="journal article" date="2021" name="Commun. Biol.">
        <title>The genome of Shorea leprosula (Dipterocarpaceae) highlights the ecological relevance of drought in aseasonal tropical rainforests.</title>
        <authorList>
            <person name="Ng K.K.S."/>
            <person name="Kobayashi M.J."/>
            <person name="Fawcett J.A."/>
            <person name="Hatakeyama M."/>
            <person name="Paape T."/>
            <person name="Ng C.H."/>
            <person name="Ang C.C."/>
            <person name="Tnah L.H."/>
            <person name="Lee C.T."/>
            <person name="Nishiyama T."/>
            <person name="Sese J."/>
            <person name="O'Brien M.J."/>
            <person name="Copetti D."/>
            <person name="Mohd Noor M.I."/>
            <person name="Ong R.C."/>
            <person name="Putra M."/>
            <person name="Sireger I.Z."/>
            <person name="Indrioko S."/>
            <person name="Kosugi Y."/>
            <person name="Izuno A."/>
            <person name="Isagi Y."/>
            <person name="Lee S.L."/>
            <person name="Shimizu K.K."/>
        </authorList>
    </citation>
    <scope>NUCLEOTIDE SEQUENCE [LARGE SCALE GENOMIC DNA]</scope>
    <source>
        <strain evidence="2">214</strain>
    </source>
</reference>
<feature type="compositionally biased region" description="Polar residues" evidence="1">
    <location>
        <begin position="42"/>
        <end position="52"/>
    </location>
</feature>
<feature type="region of interest" description="Disordered" evidence="1">
    <location>
        <begin position="15"/>
        <end position="52"/>
    </location>
</feature>
<dbReference type="AlphaFoldDB" id="A0AAV5IS46"/>
<evidence type="ECO:0000313" key="3">
    <source>
        <dbReference type="Proteomes" id="UP001054252"/>
    </source>
</evidence>
<sequence length="52" mass="6121">MFWLSFFLRHFHRNPQKPTPKIAQNRPKMPNPKLPKVAKNHLTFSSPTHGIT</sequence>
<dbReference type="EMBL" id="BPVZ01000017">
    <property type="protein sequence ID" value="GKV01665.1"/>
    <property type="molecule type" value="Genomic_DNA"/>
</dbReference>
<dbReference type="Proteomes" id="UP001054252">
    <property type="component" value="Unassembled WGS sequence"/>
</dbReference>
<proteinExistence type="predicted"/>
<accession>A0AAV5IS46</accession>
<protein>
    <submittedName>
        <fullName evidence="2">Uncharacterized protein</fullName>
    </submittedName>
</protein>
<evidence type="ECO:0000256" key="1">
    <source>
        <dbReference type="SAM" id="MobiDB-lite"/>
    </source>
</evidence>
<evidence type="ECO:0000313" key="2">
    <source>
        <dbReference type="EMBL" id="GKV01665.1"/>
    </source>
</evidence>